<evidence type="ECO:0000259" key="3">
    <source>
        <dbReference type="Pfam" id="PF07687"/>
    </source>
</evidence>
<dbReference type="SUPFAM" id="SSF53187">
    <property type="entry name" value="Zn-dependent exopeptidases"/>
    <property type="match status" value="1"/>
</dbReference>
<keyword evidence="1" id="KW-0479">Metal-binding</keyword>
<dbReference type="Pfam" id="PF01546">
    <property type="entry name" value="Peptidase_M20"/>
    <property type="match status" value="1"/>
</dbReference>
<dbReference type="InterPro" id="IPR050072">
    <property type="entry name" value="Peptidase_M20A"/>
</dbReference>
<reference evidence="5" key="1">
    <citation type="submission" date="2017-09" db="EMBL/GenBank/DDBJ databases">
        <title>Depth-based differentiation of microbial function through sediment-hosted aquifers and enrichment of novel symbionts in the deep terrestrial subsurface.</title>
        <authorList>
            <person name="Probst A.J."/>
            <person name="Ladd B."/>
            <person name="Jarett J.K."/>
            <person name="Geller-Mcgrath D.E."/>
            <person name="Sieber C.M.K."/>
            <person name="Emerson J.B."/>
            <person name="Anantharaman K."/>
            <person name="Thomas B.C."/>
            <person name="Malmstrom R."/>
            <person name="Stieglmeier M."/>
            <person name="Klingl A."/>
            <person name="Woyke T."/>
            <person name="Ryan C.M."/>
            <person name="Banfield J.F."/>
        </authorList>
    </citation>
    <scope>NUCLEOTIDE SEQUENCE [LARGE SCALE GENOMIC DNA]</scope>
</reference>
<dbReference type="InterPro" id="IPR036264">
    <property type="entry name" value="Bact_exopeptidase_dim_dom"/>
</dbReference>
<keyword evidence="2" id="KW-0378">Hydrolase</keyword>
<evidence type="ECO:0000256" key="1">
    <source>
        <dbReference type="ARBA" id="ARBA00022723"/>
    </source>
</evidence>
<organism evidence="4 5">
    <name type="scientific">Candidatus Roizmanbacteria bacterium CG_4_8_14_3_um_filter_36_10</name>
    <dbReference type="NCBI Taxonomy" id="1974834"/>
    <lineage>
        <taxon>Bacteria</taxon>
        <taxon>Candidatus Roizmaniibacteriota</taxon>
    </lineage>
</organism>
<evidence type="ECO:0000313" key="5">
    <source>
        <dbReference type="Proteomes" id="UP000229370"/>
    </source>
</evidence>
<dbReference type="Proteomes" id="UP000229370">
    <property type="component" value="Unassembled WGS sequence"/>
</dbReference>
<feature type="domain" description="Peptidase M20 dimerisation" evidence="3">
    <location>
        <begin position="163"/>
        <end position="265"/>
    </location>
</feature>
<dbReference type="Gene3D" id="3.40.630.10">
    <property type="entry name" value="Zn peptidases"/>
    <property type="match status" value="1"/>
</dbReference>
<dbReference type="InterPro" id="IPR011650">
    <property type="entry name" value="Peptidase_M20_dimer"/>
</dbReference>
<accession>A0A2M8GLA1</accession>
<dbReference type="Pfam" id="PF07687">
    <property type="entry name" value="M20_dimer"/>
    <property type="match status" value="1"/>
</dbReference>
<dbReference type="GO" id="GO:0006526">
    <property type="term" value="P:L-arginine biosynthetic process"/>
    <property type="evidence" value="ECO:0007669"/>
    <property type="project" value="TreeGrafter"/>
</dbReference>
<dbReference type="PANTHER" id="PTHR43808">
    <property type="entry name" value="ACETYLORNITHINE DEACETYLASE"/>
    <property type="match status" value="1"/>
</dbReference>
<proteinExistence type="predicted"/>
<name>A0A2M8GLA1_9BACT</name>
<dbReference type="GO" id="GO:0046872">
    <property type="term" value="F:metal ion binding"/>
    <property type="evidence" value="ECO:0007669"/>
    <property type="project" value="UniProtKB-KW"/>
</dbReference>
<dbReference type="AlphaFoldDB" id="A0A2M8GLA1"/>
<sequence>MIDQILKLAKQLISIPSTKNSPKEIKKALNVALEELEGFTVERFESNGSPSALIYAGKTRPKKFKIILNGHLDVVPGRPEQFNPREVNGKLYGRGADDMKAASAVLILLFKEIVNKVNYPLALQLVTDEEIGGYDGVRYQINKGVKADFFITGETTEFKIKNEAKGVIWLKIITKGKAAHGAYLWRGKNALWGLKKILDKIEKAFPVPKRPVWKTTVNLAKISTPNMTANKVPDSAEALFDVRYISADTETIEKKIKNLISDEAKIEFLENEPIHFSPKNNQHILKLQEVGQEILGKKITTIKGYGASDARHYSRVGIAGIEFGPKGQGLHSDNEWIDTQSLKDYYQILRQFLLSL</sequence>
<dbReference type="InterPro" id="IPR002933">
    <property type="entry name" value="Peptidase_M20"/>
</dbReference>
<dbReference type="PANTHER" id="PTHR43808:SF31">
    <property type="entry name" value="N-ACETYL-L-CITRULLINE DEACETYLASE"/>
    <property type="match status" value="1"/>
</dbReference>
<dbReference type="EMBL" id="PFQK01000089">
    <property type="protein sequence ID" value="PJC81340.1"/>
    <property type="molecule type" value="Genomic_DNA"/>
</dbReference>
<dbReference type="GO" id="GO:0008777">
    <property type="term" value="F:acetylornithine deacetylase activity"/>
    <property type="evidence" value="ECO:0007669"/>
    <property type="project" value="TreeGrafter"/>
</dbReference>
<evidence type="ECO:0000256" key="2">
    <source>
        <dbReference type="ARBA" id="ARBA00022801"/>
    </source>
</evidence>
<dbReference type="SUPFAM" id="SSF55031">
    <property type="entry name" value="Bacterial exopeptidase dimerisation domain"/>
    <property type="match status" value="1"/>
</dbReference>
<dbReference type="Gene3D" id="3.30.70.360">
    <property type="match status" value="1"/>
</dbReference>
<gene>
    <name evidence="4" type="ORF">CO007_05065</name>
</gene>
<comment type="caution">
    <text evidence="4">The sequence shown here is derived from an EMBL/GenBank/DDBJ whole genome shotgun (WGS) entry which is preliminary data.</text>
</comment>
<evidence type="ECO:0000313" key="4">
    <source>
        <dbReference type="EMBL" id="PJC81340.1"/>
    </source>
</evidence>
<protein>
    <recommendedName>
        <fullName evidence="3">Peptidase M20 dimerisation domain-containing protein</fullName>
    </recommendedName>
</protein>